<organism evidence="1 2">
    <name type="scientific">Plectus sambesii</name>
    <dbReference type="NCBI Taxonomy" id="2011161"/>
    <lineage>
        <taxon>Eukaryota</taxon>
        <taxon>Metazoa</taxon>
        <taxon>Ecdysozoa</taxon>
        <taxon>Nematoda</taxon>
        <taxon>Chromadorea</taxon>
        <taxon>Plectida</taxon>
        <taxon>Plectina</taxon>
        <taxon>Plectoidea</taxon>
        <taxon>Plectidae</taxon>
        <taxon>Plectus</taxon>
    </lineage>
</organism>
<name>A0A914V0U8_9BILA</name>
<proteinExistence type="predicted"/>
<reference evidence="2" key="1">
    <citation type="submission" date="2022-11" db="UniProtKB">
        <authorList>
            <consortium name="WormBaseParasite"/>
        </authorList>
    </citation>
    <scope>IDENTIFICATION</scope>
</reference>
<evidence type="ECO:0000313" key="1">
    <source>
        <dbReference type="Proteomes" id="UP000887566"/>
    </source>
</evidence>
<protein>
    <submittedName>
        <fullName evidence="2">Uncharacterized protein</fullName>
    </submittedName>
</protein>
<dbReference type="AlphaFoldDB" id="A0A914V0U8"/>
<dbReference type="WBParaSite" id="PSAMB.scaffold1429size31616.g13076.t1">
    <property type="protein sequence ID" value="PSAMB.scaffold1429size31616.g13076.t1"/>
    <property type="gene ID" value="PSAMB.scaffold1429size31616.g13076"/>
</dbReference>
<accession>A0A914V0U8</accession>
<sequence>MNRDQHSNRKEKKLFGVELGPVLTVADLSLKSADYMVVANLAIENYTNEKLKLVKVDIIRGELPNEPRDIAPGEKLQFCSRKGSWTLYGVCALAIWQYKDRLIVVMWKVPLTIKGGYNNLGVGITNPGVKHSEITIKPGISFDNHYKLIQSTLGSSDCNYKAFQYRDYNASIQDISVEDRDITISGRMGILKNCEVGIEIIPHREDDFAPHLINYAEEHAKKMTK</sequence>
<dbReference type="Proteomes" id="UP000887566">
    <property type="component" value="Unplaced"/>
</dbReference>
<keyword evidence="1" id="KW-1185">Reference proteome</keyword>
<evidence type="ECO:0000313" key="2">
    <source>
        <dbReference type="WBParaSite" id="PSAMB.scaffold1429size31616.g13076.t1"/>
    </source>
</evidence>
<dbReference type="Gene3D" id="2.60.270.50">
    <property type="match status" value="1"/>
</dbReference>